<dbReference type="Gene3D" id="3.40.1110.10">
    <property type="entry name" value="Calcium-transporting ATPase, cytoplasmic domain N"/>
    <property type="match status" value="1"/>
</dbReference>
<keyword evidence="8 20" id="KW-0812">Transmembrane</keyword>
<evidence type="ECO:0000256" key="2">
    <source>
        <dbReference type="ARBA" id="ARBA00006024"/>
    </source>
</evidence>
<dbReference type="InterPro" id="IPR001757">
    <property type="entry name" value="P_typ_ATPase"/>
</dbReference>
<evidence type="ECO:0000313" key="23">
    <source>
        <dbReference type="Proteomes" id="UP000278437"/>
    </source>
</evidence>
<dbReference type="InterPro" id="IPR027256">
    <property type="entry name" value="P-typ_ATPase_IB"/>
</dbReference>
<dbReference type="SUPFAM" id="SSF81665">
    <property type="entry name" value="Calcium ATPase, transmembrane domain M"/>
    <property type="match status" value="1"/>
</dbReference>
<organism evidence="22 23">
    <name type="scientific">Shewanella khirikhana</name>
    <dbReference type="NCBI Taxonomy" id="1965282"/>
    <lineage>
        <taxon>Bacteria</taxon>
        <taxon>Pseudomonadati</taxon>
        <taxon>Pseudomonadota</taxon>
        <taxon>Gammaproteobacteria</taxon>
        <taxon>Alteromonadales</taxon>
        <taxon>Shewanellaceae</taxon>
        <taxon>Shewanella</taxon>
    </lineage>
</organism>
<gene>
    <name evidence="22" type="primary">copA_1</name>
    <name evidence="22" type="ORF">STH12_00957</name>
</gene>
<sequence length="838" mass="87295">MNSVHLTVPGMKCGGCGKKITSLLATEGWQIHTDPAGKRLDISAASAIDVDDVLARLEAGGYPATLMDEPLAAAPPELAPDAGQMAFDADKVAAGEPSAAAAITHTALRFSVPSMSCASCVAKIEAALRSAGGEGRVDLSRKVVRVKGLSADAALAALSGVGYPGELLTAQPKPASDDGQHFRTRLWQAAVGLGLGVPLMLWGLFGGEMMVNDATRLGWGLVGLITGVAMLLTGAHFYQGLWRSLKAKSATMDTLIALGTGTAWLYSMALVLLPQAFPEGSRHVYFEASVMILGLINLGHALEARARGKTSEALDKLLGLKTDEALRLENGTERWVRVEEIARNDLIRVRPGDRIALDGKVIEGESLIDESMLSGEPLPVAKTAGESVFAGTVNGNGSLVIEVTAEADDSRLSKIIALVEEAQTSKLPIGRLTDAISAVFVPVVVAIAIVAALIWYFVGPAPALSHAMVVLTTVLIIACPCALGLATPMSIMVGVGRAASMGILVKNGEALERASKVTTVVLDKTGTLTLGKPAVRKMLWLQGDEEDTRHAIASLERQSSHPLSEALAALSDVPSLAVSEFQNLPGEGLMGKVTATDGSHGWHIGNPRLMARLGLASELETLEPELDSLAKEALTPVLVAKNHKLVAILGVGDPLRADAKTAMARLKAQGKRLVLLSGDNRHTAEAVGREVGIDEVIAGVMPDEKHQHVARLKAAGEVVAMVGDGINDAPALAEADVGIAMGTGTDVAIESASLTLLSPRLEALADAFALSRATLGNIRQNLFGAFIYNVLGIPVAAGVLYPAFGVLLSPVLAGAAMAASSLTVVTNANRLKRKPLKD</sequence>
<dbReference type="PRINTS" id="PR00119">
    <property type="entry name" value="CATATPASE"/>
</dbReference>
<dbReference type="Pfam" id="PF00702">
    <property type="entry name" value="Hydrolase"/>
    <property type="match status" value="1"/>
</dbReference>
<keyword evidence="14 20" id="KW-1133">Transmembrane helix</keyword>
<keyword evidence="6 20" id="KW-1003">Cell membrane</keyword>
<dbReference type="PROSITE" id="PS00154">
    <property type="entry name" value="ATPASE_E1_E2"/>
    <property type="match status" value="1"/>
</dbReference>
<evidence type="ECO:0000256" key="16">
    <source>
        <dbReference type="ARBA" id="ARBA00023065"/>
    </source>
</evidence>
<evidence type="ECO:0000256" key="15">
    <source>
        <dbReference type="ARBA" id="ARBA00023008"/>
    </source>
</evidence>
<reference evidence="23" key="1">
    <citation type="submission" date="2017-03" db="EMBL/GenBank/DDBJ databases">
        <title>Full genome sequence of a non-lethal Shewanella isolate that potentiates virulence of Vibio parahaemolyticus causing acute hepatopancreatic necrosis disease (AHPND) in shrimp.</title>
        <authorList>
            <person name="Prachumwat A."/>
            <person name="Sritunyalucksana K."/>
        </authorList>
    </citation>
    <scope>NUCLEOTIDE SEQUENCE [LARGE SCALE GENOMIC DNA]</scope>
    <source>
        <strain evidence="23">TH2012</strain>
    </source>
</reference>
<dbReference type="CDD" id="cd02094">
    <property type="entry name" value="P-type_ATPase_Cu-like"/>
    <property type="match status" value="1"/>
</dbReference>
<dbReference type="InterPro" id="IPR044492">
    <property type="entry name" value="P_typ_ATPase_HD_dom"/>
</dbReference>
<evidence type="ECO:0000256" key="19">
    <source>
        <dbReference type="ARBA" id="ARBA00033239"/>
    </source>
</evidence>
<dbReference type="PRINTS" id="PR00943">
    <property type="entry name" value="CUATPASE"/>
</dbReference>
<feature type="transmembrane region" description="Helical" evidence="20">
    <location>
        <begin position="250"/>
        <end position="272"/>
    </location>
</feature>
<feature type="transmembrane region" description="Helical" evidence="20">
    <location>
        <begin position="807"/>
        <end position="828"/>
    </location>
</feature>
<dbReference type="InterPro" id="IPR036163">
    <property type="entry name" value="HMA_dom_sf"/>
</dbReference>
<keyword evidence="23" id="KW-1185">Reference proteome</keyword>
<keyword evidence="13" id="KW-1278">Translocase</keyword>
<dbReference type="Gene3D" id="2.70.150.10">
    <property type="entry name" value="Calcium-transporting ATPase, cytoplasmic transduction domain A"/>
    <property type="match status" value="1"/>
</dbReference>
<dbReference type="PANTHER" id="PTHR43520:SF6">
    <property type="entry name" value="COPPER-EXPORTING P-TYPE ATPASE"/>
    <property type="match status" value="1"/>
</dbReference>
<evidence type="ECO:0000256" key="8">
    <source>
        <dbReference type="ARBA" id="ARBA00022692"/>
    </source>
</evidence>
<dbReference type="Pfam" id="PF00122">
    <property type="entry name" value="E1-E2_ATPase"/>
    <property type="match status" value="1"/>
</dbReference>
<dbReference type="PANTHER" id="PTHR43520">
    <property type="entry name" value="ATP7, ISOFORM B"/>
    <property type="match status" value="1"/>
</dbReference>
<evidence type="ECO:0000256" key="17">
    <source>
        <dbReference type="ARBA" id="ARBA00023136"/>
    </source>
</evidence>
<keyword evidence="15" id="KW-0186">Copper</keyword>
<evidence type="ECO:0000256" key="20">
    <source>
        <dbReference type="RuleBase" id="RU362081"/>
    </source>
</evidence>
<evidence type="ECO:0000256" key="4">
    <source>
        <dbReference type="ARBA" id="ARBA00015102"/>
    </source>
</evidence>
<dbReference type="InterPro" id="IPR036412">
    <property type="entry name" value="HAD-like_sf"/>
</dbReference>
<dbReference type="Gene3D" id="3.30.70.100">
    <property type="match status" value="2"/>
</dbReference>
<feature type="transmembrane region" description="Helical" evidence="20">
    <location>
        <begin position="782"/>
        <end position="801"/>
    </location>
</feature>
<protein>
    <recommendedName>
        <fullName evidence="4">Copper-exporting P-type ATPase</fullName>
        <ecNumber evidence="3">7.2.2.8</ecNumber>
    </recommendedName>
    <alternativeName>
        <fullName evidence="18">Copper-exporting P-type ATPase A</fullName>
    </alternativeName>
    <alternativeName>
        <fullName evidence="19">Cu(+)-exporting ATPase</fullName>
    </alternativeName>
</protein>
<dbReference type="EMBL" id="CP020373">
    <property type="protein sequence ID" value="AZQ10093.1"/>
    <property type="molecule type" value="Genomic_DNA"/>
</dbReference>
<dbReference type="InterPro" id="IPR059000">
    <property type="entry name" value="ATPase_P-type_domA"/>
</dbReference>
<evidence type="ECO:0000256" key="7">
    <source>
        <dbReference type="ARBA" id="ARBA00022553"/>
    </source>
</evidence>
<accession>A0ABM7D142</accession>
<dbReference type="Gene3D" id="3.40.50.1000">
    <property type="entry name" value="HAD superfamily/HAD-like"/>
    <property type="match status" value="1"/>
</dbReference>
<feature type="transmembrane region" description="Helical" evidence="20">
    <location>
        <begin position="217"/>
        <end position="238"/>
    </location>
</feature>
<feature type="transmembrane region" description="Helical" evidence="20">
    <location>
        <begin position="435"/>
        <end position="458"/>
    </location>
</feature>
<dbReference type="InterPro" id="IPR023214">
    <property type="entry name" value="HAD_sf"/>
</dbReference>
<name>A0ABM7D142_9GAMM</name>
<dbReference type="SFLD" id="SFLDG00002">
    <property type="entry name" value="C1.7:_P-type_atpase_like"/>
    <property type="match status" value="1"/>
</dbReference>
<keyword evidence="17 20" id="KW-0472">Membrane</keyword>
<dbReference type="NCBIfam" id="TIGR01525">
    <property type="entry name" value="ATPase-IB_hvy"/>
    <property type="match status" value="1"/>
</dbReference>
<dbReference type="SUPFAM" id="SSF56784">
    <property type="entry name" value="HAD-like"/>
    <property type="match status" value="1"/>
</dbReference>
<evidence type="ECO:0000256" key="14">
    <source>
        <dbReference type="ARBA" id="ARBA00022989"/>
    </source>
</evidence>
<evidence type="ECO:0000256" key="10">
    <source>
        <dbReference type="ARBA" id="ARBA00022741"/>
    </source>
</evidence>
<evidence type="ECO:0000256" key="6">
    <source>
        <dbReference type="ARBA" id="ARBA00022475"/>
    </source>
</evidence>
<dbReference type="NCBIfam" id="TIGR01511">
    <property type="entry name" value="ATPase-IB1_Cu"/>
    <property type="match status" value="1"/>
</dbReference>
<dbReference type="SUPFAM" id="SSF55008">
    <property type="entry name" value="HMA, heavy metal-associated domain"/>
    <property type="match status" value="2"/>
</dbReference>
<evidence type="ECO:0000256" key="3">
    <source>
        <dbReference type="ARBA" id="ARBA00012517"/>
    </source>
</evidence>
<evidence type="ECO:0000256" key="5">
    <source>
        <dbReference type="ARBA" id="ARBA00022448"/>
    </source>
</evidence>
<dbReference type="NCBIfam" id="TIGR01494">
    <property type="entry name" value="ATPase_P-type"/>
    <property type="match status" value="1"/>
</dbReference>
<evidence type="ECO:0000256" key="18">
    <source>
        <dbReference type="ARBA" id="ARBA00029719"/>
    </source>
</evidence>
<feature type="domain" description="P-type ATPase A" evidence="21">
    <location>
        <begin position="321"/>
        <end position="420"/>
    </location>
</feature>
<evidence type="ECO:0000259" key="21">
    <source>
        <dbReference type="Pfam" id="PF00122"/>
    </source>
</evidence>
<keyword evidence="12 20" id="KW-0067">ATP-binding</keyword>
<evidence type="ECO:0000256" key="13">
    <source>
        <dbReference type="ARBA" id="ARBA00022967"/>
    </source>
</evidence>
<feature type="transmembrane region" description="Helical" evidence="20">
    <location>
        <begin position="464"/>
        <end position="487"/>
    </location>
</feature>
<dbReference type="SFLD" id="SFLDF00027">
    <property type="entry name" value="p-type_atpase"/>
    <property type="match status" value="1"/>
</dbReference>
<evidence type="ECO:0000256" key="1">
    <source>
        <dbReference type="ARBA" id="ARBA00004651"/>
    </source>
</evidence>
<feature type="transmembrane region" description="Helical" evidence="20">
    <location>
        <begin position="186"/>
        <end position="205"/>
    </location>
</feature>
<dbReference type="PROSITE" id="PS01229">
    <property type="entry name" value="COF_2"/>
    <property type="match status" value="1"/>
</dbReference>
<evidence type="ECO:0000256" key="11">
    <source>
        <dbReference type="ARBA" id="ARBA00022796"/>
    </source>
</evidence>
<proteinExistence type="inferred from homology"/>
<keyword evidence="9 20" id="KW-0479">Metal-binding</keyword>
<dbReference type="InterPro" id="IPR018303">
    <property type="entry name" value="ATPase_P-typ_P_site"/>
</dbReference>
<dbReference type="SFLD" id="SFLDS00003">
    <property type="entry name" value="Haloacid_Dehalogenase"/>
    <property type="match status" value="1"/>
</dbReference>
<dbReference type="CDD" id="cd00371">
    <property type="entry name" value="HMA"/>
    <property type="match status" value="2"/>
</dbReference>
<comment type="similarity">
    <text evidence="2 20">Belongs to the cation transport ATPase (P-type) (TC 3.A.3) family. Type IB subfamily.</text>
</comment>
<dbReference type="InterPro" id="IPR023299">
    <property type="entry name" value="ATPase_P-typ_cyto_dom_N"/>
</dbReference>
<dbReference type="InterPro" id="IPR006121">
    <property type="entry name" value="HMA_dom"/>
</dbReference>
<keyword evidence="10 20" id="KW-0547">Nucleotide-binding</keyword>
<dbReference type="Proteomes" id="UP000278437">
    <property type="component" value="Chromosome"/>
</dbReference>
<evidence type="ECO:0000256" key="12">
    <source>
        <dbReference type="ARBA" id="ARBA00022840"/>
    </source>
</evidence>
<dbReference type="InterPro" id="IPR023298">
    <property type="entry name" value="ATPase_P-typ_TM_dom_sf"/>
</dbReference>
<keyword evidence="11" id="KW-0187">Copper transport</keyword>
<evidence type="ECO:0000313" key="22">
    <source>
        <dbReference type="EMBL" id="AZQ10093.1"/>
    </source>
</evidence>
<dbReference type="SUPFAM" id="SSF81653">
    <property type="entry name" value="Calcium ATPase, transduction domain A"/>
    <property type="match status" value="1"/>
</dbReference>
<dbReference type="EC" id="7.2.2.8" evidence="3"/>
<keyword evidence="16" id="KW-0406">Ion transport</keyword>
<dbReference type="InterPro" id="IPR008250">
    <property type="entry name" value="ATPase_P-typ_transduc_dom_A_sf"/>
</dbReference>
<evidence type="ECO:0000256" key="9">
    <source>
        <dbReference type="ARBA" id="ARBA00022723"/>
    </source>
</evidence>
<comment type="subcellular location">
    <subcellularLocation>
        <location evidence="1">Cell membrane</location>
        <topology evidence="1">Multi-pass membrane protein</topology>
    </subcellularLocation>
</comment>
<keyword evidence="7" id="KW-0597">Phosphoprotein</keyword>
<keyword evidence="5" id="KW-0813">Transport</keyword>